<dbReference type="Proteomes" id="UP001500908">
    <property type="component" value="Unassembled WGS sequence"/>
</dbReference>
<gene>
    <name evidence="8" type="ORF">GCM10022402_03780</name>
</gene>
<feature type="region of interest" description="Disordered" evidence="6">
    <location>
        <begin position="267"/>
        <end position="291"/>
    </location>
</feature>
<dbReference type="InterPro" id="IPR051677">
    <property type="entry name" value="AfsR-DnrI-RedD_regulator"/>
</dbReference>
<feature type="compositionally biased region" description="Low complexity" evidence="6">
    <location>
        <begin position="268"/>
        <end position="277"/>
    </location>
</feature>
<dbReference type="Gene3D" id="3.40.50.300">
    <property type="entry name" value="P-loop containing nucleotide triphosphate hydrolases"/>
    <property type="match status" value="1"/>
</dbReference>
<dbReference type="PRINTS" id="PR00364">
    <property type="entry name" value="DISEASERSIST"/>
</dbReference>
<dbReference type="Gene3D" id="1.25.40.10">
    <property type="entry name" value="Tetratricopeptide repeat domain"/>
    <property type="match status" value="3"/>
</dbReference>
<dbReference type="PROSITE" id="PS51755">
    <property type="entry name" value="OMPR_PHOB"/>
    <property type="match status" value="1"/>
</dbReference>
<evidence type="ECO:0000256" key="1">
    <source>
        <dbReference type="ARBA" id="ARBA00005820"/>
    </source>
</evidence>
<dbReference type="SMART" id="SM00862">
    <property type="entry name" value="Trans_reg_C"/>
    <property type="match status" value="1"/>
</dbReference>
<sequence length="985" mass="108768">MEHKVNLLGPLEIFVGNDMVPLRSERERTVMALLALNLGRPVAADSLIDAVWSGNPPQTARNQLAICVSSLRKELYAPKNSLIATTPAGYTLQAASVTTDLRLAEQRINKARAARSASCDEDAVRHLRSAIALWRGTTLGDLSSLMLRSEAARIERWRASVQEECLELEIEQGWYQDAVNELTLLVDHEPYQEHLRALLMRAFYGMGQRSEALAVFSETRKLLAEELGIDPGAELQETHGMILRGAAVPPPRALPAYSVESAPLSWESTGTGTVSQGTGSGTIPQQLPPPPVGFRGRDDELSRLHQEFELRTKLNITPRIVITGMGGVGKTALALNWTHQVAKRFPDGQLYIDMCSFTEGATPLSASDVLHTFLRALGISGELIPTELKEQESLFHAELSRRRILMLLDNVHSSEQIRPLLSSEPGSAVLITSRNALEGLAVTHGVSHLHLSTLNRGEAIDLLKSVLELRTTACGMDDAALGELAALCDGLPLALRIAAARITVRPGQSVANLTRRLANEQRRLAELSCGEVNLAANFALSYGALRPESARLFRLLGLVDMPDLPEWTVCALLDTDSLSGNDLLQELLDAHLVEIACEDDLGQMRYRMNDLVRLYARERALAEETESDRRTVLQRCLGGWLFLAREARRRSTGREADMVRSEFPLWSPDPADVAALLNSPVNWYLTERRPLISAVRQAADYGLSELAWNLATSCAQFFLYNSQIKDWRETHEKALEVVRRAGDQRGEAALLCGLGQLHNHTGRPASELFHRAIEIFAQIGDDHGRGLALAAYAVEKRMWGELWQALDLDSQALKALRDARDNESQVQVLFHLARIRIELGDLNGAESDLDCAQQTARDPSHWDLSAHLWRRRAELCGARGDFRGAVDAYTRAFEFVCDGSDLNGQAHLLRDLAAALLRAGDVETAHEKGIAALDLGEHLNDPRCYALICHTMAEIYGARGDIASQTRYIREANARFREMGIPKPG</sequence>
<dbReference type="Pfam" id="PF00931">
    <property type="entry name" value="NB-ARC"/>
    <property type="match status" value="1"/>
</dbReference>
<comment type="caution">
    <text evidence="8">The sequence shown here is derived from an EMBL/GenBank/DDBJ whole genome shotgun (WGS) entry which is preliminary data.</text>
</comment>
<evidence type="ECO:0000256" key="5">
    <source>
        <dbReference type="PROSITE-ProRule" id="PRU01091"/>
    </source>
</evidence>
<dbReference type="SUPFAM" id="SSF52540">
    <property type="entry name" value="P-loop containing nucleoside triphosphate hydrolases"/>
    <property type="match status" value="1"/>
</dbReference>
<dbReference type="PANTHER" id="PTHR35807">
    <property type="entry name" value="TRANSCRIPTIONAL REGULATOR REDD-RELATED"/>
    <property type="match status" value="1"/>
</dbReference>
<dbReference type="Pfam" id="PF03704">
    <property type="entry name" value="BTAD"/>
    <property type="match status" value="1"/>
</dbReference>
<keyword evidence="4" id="KW-0804">Transcription</keyword>
<protein>
    <submittedName>
        <fullName evidence="8">BTAD domain-containing putative transcriptional regulator</fullName>
    </submittedName>
</protein>
<dbReference type="SUPFAM" id="SSF46894">
    <property type="entry name" value="C-terminal effector domain of the bipartite response regulators"/>
    <property type="match status" value="1"/>
</dbReference>
<evidence type="ECO:0000313" key="9">
    <source>
        <dbReference type="Proteomes" id="UP001500908"/>
    </source>
</evidence>
<evidence type="ECO:0000259" key="7">
    <source>
        <dbReference type="PROSITE" id="PS51755"/>
    </source>
</evidence>
<keyword evidence="9" id="KW-1185">Reference proteome</keyword>
<dbReference type="InterPro" id="IPR005158">
    <property type="entry name" value="BTAD"/>
</dbReference>
<dbReference type="InterPro" id="IPR001867">
    <property type="entry name" value="OmpR/PhoB-type_DNA-bd"/>
</dbReference>
<evidence type="ECO:0000256" key="2">
    <source>
        <dbReference type="ARBA" id="ARBA00023015"/>
    </source>
</evidence>
<name>A0ABP7F1Y3_9ACTN</name>
<evidence type="ECO:0000256" key="4">
    <source>
        <dbReference type="ARBA" id="ARBA00023163"/>
    </source>
</evidence>
<proteinExistence type="inferred from homology"/>
<dbReference type="CDD" id="cd15831">
    <property type="entry name" value="BTAD"/>
    <property type="match status" value="1"/>
</dbReference>
<comment type="similarity">
    <text evidence="1">Belongs to the AfsR/DnrI/RedD regulatory family.</text>
</comment>
<keyword evidence="2" id="KW-0805">Transcription regulation</keyword>
<dbReference type="InterPro" id="IPR036388">
    <property type="entry name" value="WH-like_DNA-bd_sf"/>
</dbReference>
<keyword evidence="3 5" id="KW-0238">DNA-binding</keyword>
<dbReference type="RefSeq" id="WP_344966575.1">
    <property type="nucleotide sequence ID" value="NZ_BAABDD010000001.1"/>
</dbReference>
<dbReference type="InterPro" id="IPR002182">
    <property type="entry name" value="NB-ARC"/>
</dbReference>
<dbReference type="SUPFAM" id="SSF48452">
    <property type="entry name" value="TPR-like"/>
    <property type="match status" value="3"/>
</dbReference>
<feature type="DNA-binding region" description="OmpR/PhoB-type" evidence="5">
    <location>
        <begin position="1"/>
        <end position="94"/>
    </location>
</feature>
<evidence type="ECO:0000256" key="6">
    <source>
        <dbReference type="SAM" id="MobiDB-lite"/>
    </source>
</evidence>
<dbReference type="EMBL" id="BAABDD010000001">
    <property type="protein sequence ID" value="GAA3726315.1"/>
    <property type="molecule type" value="Genomic_DNA"/>
</dbReference>
<dbReference type="Pfam" id="PF00486">
    <property type="entry name" value="Trans_reg_C"/>
    <property type="match status" value="1"/>
</dbReference>
<evidence type="ECO:0000313" key="8">
    <source>
        <dbReference type="EMBL" id="GAA3726315.1"/>
    </source>
</evidence>
<dbReference type="InterPro" id="IPR016032">
    <property type="entry name" value="Sig_transdc_resp-reg_C-effctor"/>
</dbReference>
<dbReference type="InterPro" id="IPR027417">
    <property type="entry name" value="P-loop_NTPase"/>
</dbReference>
<dbReference type="SMART" id="SM01043">
    <property type="entry name" value="BTAD"/>
    <property type="match status" value="1"/>
</dbReference>
<accession>A0ABP7F1Y3</accession>
<evidence type="ECO:0000256" key="3">
    <source>
        <dbReference type="ARBA" id="ARBA00023125"/>
    </source>
</evidence>
<dbReference type="PANTHER" id="PTHR35807:SF1">
    <property type="entry name" value="TRANSCRIPTIONAL REGULATOR REDD"/>
    <property type="match status" value="1"/>
</dbReference>
<dbReference type="Gene3D" id="1.10.10.10">
    <property type="entry name" value="Winged helix-like DNA-binding domain superfamily/Winged helix DNA-binding domain"/>
    <property type="match status" value="1"/>
</dbReference>
<reference evidence="9" key="1">
    <citation type="journal article" date="2019" name="Int. J. Syst. Evol. Microbiol.">
        <title>The Global Catalogue of Microorganisms (GCM) 10K type strain sequencing project: providing services to taxonomists for standard genome sequencing and annotation.</title>
        <authorList>
            <consortium name="The Broad Institute Genomics Platform"/>
            <consortium name="The Broad Institute Genome Sequencing Center for Infectious Disease"/>
            <person name="Wu L."/>
            <person name="Ma J."/>
        </authorList>
    </citation>
    <scope>NUCLEOTIDE SEQUENCE [LARGE SCALE GENOMIC DNA]</scope>
    <source>
        <strain evidence="9">JCM 17137</strain>
    </source>
</reference>
<feature type="domain" description="OmpR/PhoB-type" evidence="7">
    <location>
        <begin position="1"/>
        <end position="94"/>
    </location>
</feature>
<organism evidence="8 9">
    <name type="scientific">Salinactinospora qingdaonensis</name>
    <dbReference type="NCBI Taxonomy" id="702744"/>
    <lineage>
        <taxon>Bacteria</taxon>
        <taxon>Bacillati</taxon>
        <taxon>Actinomycetota</taxon>
        <taxon>Actinomycetes</taxon>
        <taxon>Streptosporangiales</taxon>
        <taxon>Nocardiopsidaceae</taxon>
        <taxon>Salinactinospora</taxon>
    </lineage>
</organism>
<dbReference type="InterPro" id="IPR011990">
    <property type="entry name" value="TPR-like_helical_dom_sf"/>
</dbReference>